<dbReference type="EMBL" id="CAMXCT030006535">
    <property type="protein sequence ID" value="CAL4802859.1"/>
    <property type="molecule type" value="Genomic_DNA"/>
</dbReference>
<protein>
    <submittedName>
        <fullName evidence="1">Uncharacterized protein</fullName>
    </submittedName>
</protein>
<keyword evidence="3" id="KW-1185">Reference proteome</keyword>
<organism evidence="1">
    <name type="scientific">Cladocopium goreaui</name>
    <dbReference type="NCBI Taxonomy" id="2562237"/>
    <lineage>
        <taxon>Eukaryota</taxon>
        <taxon>Sar</taxon>
        <taxon>Alveolata</taxon>
        <taxon>Dinophyceae</taxon>
        <taxon>Suessiales</taxon>
        <taxon>Symbiodiniaceae</taxon>
        <taxon>Cladocopium</taxon>
    </lineage>
</organism>
<reference evidence="2" key="2">
    <citation type="submission" date="2024-04" db="EMBL/GenBank/DDBJ databases">
        <authorList>
            <person name="Chen Y."/>
            <person name="Shah S."/>
            <person name="Dougan E. K."/>
            <person name="Thang M."/>
            <person name="Chan C."/>
        </authorList>
    </citation>
    <scope>NUCLEOTIDE SEQUENCE [LARGE SCALE GENOMIC DNA]</scope>
</reference>
<sequence length="1391" mass="153604">MVTGTDTPPTNMEWVVLCGTNGAPRVYLGVRGDDLQNIATAQAEPLSQDNTLVINTGQHHQETSAFACMEVITWNRALSHEEMVTAVKYLQWKLRAGAMLEPAERLARWVDNNFEAKGHESLDGVQDQTFHMTLYNGYTAALSGWTHTRDYAYGFLRNINGKATAVVSGLVPAAQYLYTIYSSDRIGSHYHQDNLVSVNHGVEATVTQDGYFMAQMNGVATANPRGEITFEFDRVGRGHVQLTGIAIAAVAGPFSLLQASTSNEGTHVSAQSAFEVGFAFLHLYQQCDAVLLLGGMGVQSCGRPTHRSIDSHTWKHKKNLPSSFKHGSVLLASCWAERYRLVRGSSVVHEEKLQCVSGQWYNSLEKPSLQGLFCEPCVHVGARGYAAYHTRNEQELYFFNRMALSVYTELGMITELSAVAKHKHCLQPSEVDAAEMTVVASAGCSANLLAQVNSLSTPTNRHLRIIPSDMTFSGNGECLSARGSSLPGLIHHQCNQTDEKQLLSPAEIPSDIWALHVKADERSHDFHKAYSSYCGTSGALTNLDFGQIFVGDANHITTKCKFAPLVNFGSFVDTEIVRDKTSSNWPNWYKMLADNPVECESGEALTAFKLDSGKQKYKFECSKIGGLGSCFDYYSAQVEVPHFHEAKAYWEKPMRMLQANCGENSVLGGFHFEFSEGGRWQRIRYKCCKAGGAPVTMDPRGQVPDLVSPFDGVFCPSQLDASGRFKYQSADRVLAFDRDVGKWCLGSSCSKITNQASPLEVPGADFDVVNVSDFDGEFLAAGVPNEAGAKPLSVEDALMLKPPRRPQQPWMPELEEFKAEQPKYASECLNYENLWKEVSETFTNEEDEEVMTISKLEAEPATKEATIPDYHPCEVAKNAGGIFSPYGGGDGSTAPENMMYSDWNDCMQGDIERDLASATAGYHGALSGFIMDMVEEGLGAVCSAIPDVMIAPFGAGVALNPGEICGQVAELVGAIKTFAGPASEFHFAKKEYDIEKEGYAACNPLQIGFARAFCDIHCVRDAVIRGDRSIIRNLELATKKTNSNLQKMVKWSVDAARTETGWLADKLDYMHAINFAFLSDIRDKLTPETGLQEVKKTTERMFDEMQGYAEAASFDELSRLTAKDALENFLHGAEAFERLNATEAANATSLLPATSLLKDLDALHQTLRRASRGRSRSEILSRQMEQQVTRLQQMARKQLNTLGVYRLESNASATHRRHLATMVETASLDRIWWQFRVKLDAYLDIAEAEVKSFQKSLEELASYNECKSVFSSLMSTYTKSMRLMSRSHRQLRSTWREASGLLGELASVVVDTDAFGNFIRDQGAVGCSKTGRMEETMKQVRSALFGMAFLHHRFRAAQLPTPRTDTVATAAKRLEDAYSAAIAEHCKSIAN</sequence>
<dbReference type="EMBL" id="CAMXCT020006535">
    <property type="protein sequence ID" value="CAL1168922.1"/>
    <property type="molecule type" value="Genomic_DNA"/>
</dbReference>
<evidence type="ECO:0000313" key="1">
    <source>
        <dbReference type="EMBL" id="CAI4015547.1"/>
    </source>
</evidence>
<proteinExistence type="predicted"/>
<reference evidence="1" key="1">
    <citation type="submission" date="2022-10" db="EMBL/GenBank/DDBJ databases">
        <authorList>
            <person name="Chen Y."/>
            <person name="Dougan E. K."/>
            <person name="Chan C."/>
            <person name="Rhodes N."/>
            <person name="Thang M."/>
        </authorList>
    </citation>
    <scope>NUCLEOTIDE SEQUENCE</scope>
</reference>
<evidence type="ECO:0000313" key="3">
    <source>
        <dbReference type="Proteomes" id="UP001152797"/>
    </source>
</evidence>
<evidence type="ECO:0000313" key="2">
    <source>
        <dbReference type="EMBL" id="CAL1168922.1"/>
    </source>
</evidence>
<name>A0A9P1DRV1_9DINO</name>
<comment type="caution">
    <text evidence="1">The sequence shown here is derived from an EMBL/GenBank/DDBJ whole genome shotgun (WGS) entry which is preliminary data.</text>
</comment>
<dbReference type="OrthoDB" id="428886at2759"/>
<gene>
    <name evidence="1" type="ORF">C1SCF055_LOCUS40370</name>
</gene>
<dbReference type="EMBL" id="CAMXCT010006535">
    <property type="protein sequence ID" value="CAI4015547.1"/>
    <property type="molecule type" value="Genomic_DNA"/>
</dbReference>
<dbReference type="Proteomes" id="UP001152797">
    <property type="component" value="Unassembled WGS sequence"/>
</dbReference>
<accession>A0A9P1DRV1</accession>